<feature type="chain" id="PRO_5011117180" evidence="1">
    <location>
        <begin position="22"/>
        <end position="219"/>
    </location>
</feature>
<evidence type="ECO:0000256" key="1">
    <source>
        <dbReference type="SAM" id="SignalP"/>
    </source>
</evidence>
<dbReference type="EMBL" id="AP018205">
    <property type="protein sequence ID" value="BAY59897.1"/>
    <property type="molecule type" value="Genomic_DNA"/>
</dbReference>
<sequence length="219" mass="23893">MIRFVNLKILLIGCLVSNASASFLSAAYSAPRQCVPIAYVLTKSDQRFKPGDVLCVGDKIELREARSLLVLCFATGKVVELWNGQIAPTGCGISQEDKPQACGNNLTFCVRPRGSITARLKITEPDSNITNLRPEFSWQEIPSATSYQVRILGNVAWSKATTRTQLSYPTNQPSLKPGSAYRVIISAYRGNQMILSGEQTLNVLSPNQAAPISTKADQK</sequence>
<keyword evidence="1" id="KW-0732">Signal</keyword>
<feature type="signal peptide" evidence="1">
    <location>
        <begin position="1"/>
        <end position="21"/>
    </location>
</feature>
<name>A0A1Z4JT65_LEPBY</name>
<dbReference type="Proteomes" id="UP000217895">
    <property type="component" value="Plasmid Plasmid2 dna"/>
</dbReference>
<keyword evidence="2" id="KW-0614">Plasmid</keyword>
<gene>
    <name evidence="2" type="ORF">NIES2135_67740</name>
</gene>
<protein>
    <submittedName>
        <fullName evidence="2">Uncharacterized protein</fullName>
    </submittedName>
</protein>
<organism evidence="2 3">
    <name type="scientific">Leptolyngbya boryana NIES-2135</name>
    <dbReference type="NCBI Taxonomy" id="1973484"/>
    <lineage>
        <taxon>Bacteria</taxon>
        <taxon>Bacillati</taxon>
        <taxon>Cyanobacteriota</taxon>
        <taxon>Cyanophyceae</taxon>
        <taxon>Leptolyngbyales</taxon>
        <taxon>Leptolyngbyaceae</taxon>
        <taxon>Leptolyngbya group</taxon>
        <taxon>Leptolyngbya</taxon>
    </lineage>
</organism>
<reference evidence="2 3" key="1">
    <citation type="submission" date="2017-06" db="EMBL/GenBank/DDBJ databases">
        <title>Genome sequencing of cyanobaciteial culture collection at National Institute for Environmental Studies (NIES).</title>
        <authorList>
            <person name="Hirose Y."/>
            <person name="Shimura Y."/>
            <person name="Fujisawa T."/>
            <person name="Nakamura Y."/>
            <person name="Kawachi M."/>
        </authorList>
    </citation>
    <scope>NUCLEOTIDE SEQUENCE [LARGE SCALE GENOMIC DNA]</scope>
    <source>
        <strain evidence="2 3">NIES-2135</strain>
        <plasmid evidence="3">Plasmid Plasmid2 dna</plasmid>
    </source>
</reference>
<geneLocation type="plasmid" evidence="2">
    <name>plasmid2</name>
</geneLocation>
<accession>A0A1Z4JT65</accession>
<dbReference type="AlphaFoldDB" id="A0A1Z4JT65"/>
<keyword evidence="3" id="KW-1185">Reference proteome</keyword>
<proteinExistence type="predicted"/>
<evidence type="ECO:0000313" key="3">
    <source>
        <dbReference type="Proteomes" id="UP000217895"/>
    </source>
</evidence>
<evidence type="ECO:0000313" key="2">
    <source>
        <dbReference type="EMBL" id="BAY59897.1"/>
    </source>
</evidence>